<feature type="region of interest" description="Disordered" evidence="1">
    <location>
        <begin position="45"/>
        <end position="71"/>
    </location>
</feature>
<evidence type="ECO:0000313" key="2">
    <source>
        <dbReference type="EMBL" id="CAG8852713.1"/>
    </source>
</evidence>
<comment type="caution">
    <text evidence="2">The sequence shown here is derived from an EMBL/GenBank/DDBJ whole genome shotgun (WGS) entry which is preliminary data.</text>
</comment>
<gene>
    <name evidence="2" type="ORF">GMARGA_LOCUS41534</name>
</gene>
<reference evidence="2 3" key="1">
    <citation type="submission" date="2021-06" db="EMBL/GenBank/DDBJ databases">
        <authorList>
            <person name="Kallberg Y."/>
            <person name="Tangrot J."/>
            <person name="Rosling A."/>
        </authorList>
    </citation>
    <scope>NUCLEOTIDE SEQUENCE [LARGE SCALE GENOMIC DNA]</scope>
    <source>
        <strain evidence="2 3">120-4 pot B 10/14</strain>
    </source>
</reference>
<proteinExistence type="predicted"/>
<feature type="compositionally biased region" description="Basic residues" evidence="1">
    <location>
        <begin position="61"/>
        <end position="71"/>
    </location>
</feature>
<accession>A0ABN7XBS6</accession>
<evidence type="ECO:0000313" key="3">
    <source>
        <dbReference type="Proteomes" id="UP000789901"/>
    </source>
</evidence>
<protein>
    <submittedName>
        <fullName evidence="2">42211_t:CDS:1</fullName>
    </submittedName>
</protein>
<organism evidence="2 3">
    <name type="scientific">Gigaspora margarita</name>
    <dbReference type="NCBI Taxonomy" id="4874"/>
    <lineage>
        <taxon>Eukaryota</taxon>
        <taxon>Fungi</taxon>
        <taxon>Fungi incertae sedis</taxon>
        <taxon>Mucoromycota</taxon>
        <taxon>Glomeromycotina</taxon>
        <taxon>Glomeromycetes</taxon>
        <taxon>Diversisporales</taxon>
        <taxon>Gigasporaceae</taxon>
        <taxon>Gigaspora</taxon>
    </lineage>
</organism>
<evidence type="ECO:0000256" key="1">
    <source>
        <dbReference type="SAM" id="MobiDB-lite"/>
    </source>
</evidence>
<dbReference type="Proteomes" id="UP000789901">
    <property type="component" value="Unassembled WGS sequence"/>
</dbReference>
<keyword evidence="3" id="KW-1185">Reference proteome</keyword>
<dbReference type="EMBL" id="CAJVQB010115435">
    <property type="protein sequence ID" value="CAG8852713.1"/>
    <property type="molecule type" value="Genomic_DNA"/>
</dbReference>
<name>A0ABN7XBS6_GIGMA</name>
<sequence>MNPLITISKLSTSSGEHNNTTAFKLYKILAQMLTKTMDRHLKKNEENIYPEMNNNDEKSKLIKLKANKQKS</sequence>